<proteinExistence type="predicted"/>
<dbReference type="GO" id="GO:0004620">
    <property type="term" value="F:phospholipase activity"/>
    <property type="evidence" value="ECO:0007669"/>
    <property type="project" value="TreeGrafter"/>
</dbReference>
<reference evidence="2" key="1">
    <citation type="journal article" date="2020" name="bioRxiv">
        <title>Comparative genomics of Chlamydomonas.</title>
        <authorList>
            <person name="Craig R.J."/>
            <person name="Hasan A.R."/>
            <person name="Ness R.W."/>
            <person name="Keightley P.D."/>
        </authorList>
    </citation>
    <scope>NUCLEOTIDE SEQUENCE</scope>
    <source>
        <strain evidence="2">SAG 7.73</strain>
    </source>
</reference>
<dbReference type="EMBL" id="JAEHOC010000004">
    <property type="protein sequence ID" value="KAG2442287.1"/>
    <property type="molecule type" value="Genomic_DNA"/>
</dbReference>
<feature type="region of interest" description="Disordered" evidence="1">
    <location>
        <begin position="803"/>
        <end position="887"/>
    </location>
</feature>
<name>A0A835W6E7_CHLIN</name>
<dbReference type="PANTHER" id="PTHR12393:SF6">
    <property type="entry name" value="SPHINGOMYELIN PHOSPHODIESTERASE 2"/>
    <property type="match status" value="1"/>
</dbReference>
<keyword evidence="3" id="KW-1185">Reference proteome</keyword>
<feature type="region of interest" description="Disordered" evidence="1">
    <location>
        <begin position="1"/>
        <end position="54"/>
    </location>
</feature>
<organism evidence="2 3">
    <name type="scientific">Chlamydomonas incerta</name>
    <dbReference type="NCBI Taxonomy" id="51695"/>
    <lineage>
        <taxon>Eukaryota</taxon>
        <taxon>Viridiplantae</taxon>
        <taxon>Chlorophyta</taxon>
        <taxon>core chlorophytes</taxon>
        <taxon>Chlorophyceae</taxon>
        <taxon>CS clade</taxon>
        <taxon>Chlamydomonadales</taxon>
        <taxon>Chlamydomonadaceae</taxon>
        <taxon>Chlamydomonas</taxon>
    </lineage>
</organism>
<dbReference type="SUPFAM" id="SSF140860">
    <property type="entry name" value="Pseudo ankyrin repeat-like"/>
    <property type="match status" value="1"/>
</dbReference>
<dbReference type="Proteomes" id="UP000650467">
    <property type="component" value="Unassembled WGS sequence"/>
</dbReference>
<feature type="compositionally biased region" description="Basic and acidic residues" evidence="1">
    <location>
        <begin position="385"/>
        <end position="400"/>
    </location>
</feature>
<dbReference type="AlphaFoldDB" id="A0A835W6E7"/>
<gene>
    <name evidence="2" type="ORF">HXX76_002373</name>
</gene>
<dbReference type="PANTHER" id="PTHR12393">
    <property type="entry name" value="SPHINGOMYELIN PHOSPHODIESTERASE RELATED"/>
    <property type="match status" value="1"/>
</dbReference>
<evidence type="ECO:0000313" key="2">
    <source>
        <dbReference type="EMBL" id="KAG2442287.1"/>
    </source>
</evidence>
<comment type="caution">
    <text evidence="2">The sequence shown here is derived from an EMBL/GenBank/DDBJ whole genome shotgun (WGS) entry which is preliminary data.</text>
</comment>
<feature type="compositionally biased region" description="Gly residues" evidence="1">
    <location>
        <begin position="364"/>
        <end position="381"/>
    </location>
</feature>
<evidence type="ECO:0000313" key="3">
    <source>
        <dbReference type="Proteomes" id="UP000650467"/>
    </source>
</evidence>
<dbReference type="GO" id="GO:0071944">
    <property type="term" value="C:cell periphery"/>
    <property type="evidence" value="ECO:0007669"/>
    <property type="project" value="TreeGrafter"/>
</dbReference>
<dbReference type="OrthoDB" id="546447at2759"/>
<dbReference type="GO" id="GO:0016020">
    <property type="term" value="C:membrane"/>
    <property type="evidence" value="ECO:0007669"/>
    <property type="project" value="TreeGrafter"/>
</dbReference>
<feature type="region of interest" description="Disordered" evidence="1">
    <location>
        <begin position="348"/>
        <end position="400"/>
    </location>
</feature>
<feature type="region of interest" description="Disordered" evidence="1">
    <location>
        <begin position="525"/>
        <end position="546"/>
    </location>
</feature>
<evidence type="ECO:0000256" key="1">
    <source>
        <dbReference type="SAM" id="MobiDB-lite"/>
    </source>
</evidence>
<feature type="compositionally biased region" description="Basic residues" evidence="1">
    <location>
        <begin position="849"/>
        <end position="859"/>
    </location>
</feature>
<dbReference type="GO" id="GO:0005783">
    <property type="term" value="C:endoplasmic reticulum"/>
    <property type="evidence" value="ECO:0007669"/>
    <property type="project" value="TreeGrafter"/>
</dbReference>
<dbReference type="GO" id="GO:0046513">
    <property type="term" value="P:ceramide biosynthetic process"/>
    <property type="evidence" value="ECO:0007669"/>
    <property type="project" value="TreeGrafter"/>
</dbReference>
<sequence length="887" mass="93097">MGDVEGDELPRGSSPMTIVAGAMTEDATSRDSTGDPDTEQPEAEQATAEGTCPATNRIWQQLTPDLSERVASFLPASELAATLRLVCRAAASQFKGSRLRLSQPGGLPHHAFAWRWGPASSSVHSACSRKPMGLQSCGIRSLTLTSRRRLLELTAAGGDVCNLALAASMAGCALQPCTMEAALEGGHLAAATWLLDKGCQMEPCNMVERCAKGGSVQTLQWVLAQRETMGLGATIYQHLPAALQAAARAGHGEVCTVLTGWIAGMAAEGNTRAAELIASGMWHLARRMAPVEAAAGGHARLMQALLAGVPTAEVGADWQYGLLKAVACGCDLATLRKVHAVVCAPLRRPRGGPTQLRAPAGQAAAGGRGGGRGGRGPGGGPQHDAQFEREHQRQEQEFRARQAHMDALGAAARSSAPDWKAKVEWLLSAMERGTDGSSSVNVCVDGAAALPDAEERLRWLQAQGLLVGRQALPEAMRQCREMAVETLRYLLQAVPPQDRSLLRTHLPRAAVAGRLDLLQELLEAVSSPPSPAPGQQAEQQQADPAPLAEVAHGDAAAMGAAAAVADVGGGVAAVKPRWPSVSLDTVRQLLLAAAPEGHLEMVRWLLALAQQSLPKEEQPEEGAAAVAGADAGADDDYSPPPLVRAGVLDAALFCEAVRSGSVPLLELLRGAGCPWHPPAVWEAAASTGCCDMLHWLGVQGCQLPPNDEPFLRAARNADELTIHMLRDLGCAWTPETLARAVTDGYCCVPLAGLVALAAAGCPANWSTLLQLAQRHRSYGRRRGQESEVVAWVRERLKHEQRQAELAEVRRAASKKGKGGTGGGEGGVDRNGDASGDAQGGAKGRERNGRKGRRGRGRRRGAGDSSEDEYEAQPGVAAAGEHALARNP</sequence>
<protein>
    <submittedName>
        <fullName evidence="2">Uncharacterized protein</fullName>
    </submittedName>
</protein>
<accession>A0A835W6E7</accession>
<dbReference type="GO" id="GO:0030149">
    <property type="term" value="P:sphingolipid catabolic process"/>
    <property type="evidence" value="ECO:0007669"/>
    <property type="project" value="TreeGrafter"/>
</dbReference>